<evidence type="ECO:0000313" key="1">
    <source>
        <dbReference type="EMBL" id="KAJ6679163.1"/>
    </source>
</evidence>
<protein>
    <submittedName>
        <fullName evidence="1">Uncharacterized protein</fullName>
    </submittedName>
</protein>
<dbReference type="Proteomes" id="UP001151532">
    <property type="component" value="Chromosome 14"/>
</dbReference>
<dbReference type="AlphaFoldDB" id="A0A9Q0P072"/>
<organism evidence="1 2">
    <name type="scientific">Salix purpurea</name>
    <name type="common">Purple osier willow</name>
    <dbReference type="NCBI Taxonomy" id="77065"/>
    <lineage>
        <taxon>Eukaryota</taxon>
        <taxon>Viridiplantae</taxon>
        <taxon>Streptophyta</taxon>
        <taxon>Embryophyta</taxon>
        <taxon>Tracheophyta</taxon>
        <taxon>Spermatophyta</taxon>
        <taxon>Magnoliopsida</taxon>
        <taxon>eudicotyledons</taxon>
        <taxon>Gunneridae</taxon>
        <taxon>Pentapetalae</taxon>
        <taxon>rosids</taxon>
        <taxon>fabids</taxon>
        <taxon>Malpighiales</taxon>
        <taxon>Salicaceae</taxon>
        <taxon>Saliceae</taxon>
        <taxon>Salix</taxon>
    </lineage>
</organism>
<accession>A0A9Q0P072</accession>
<name>A0A9Q0P072_SALPP</name>
<reference evidence="1" key="2">
    <citation type="journal article" date="2023" name="Int. J. Mol. Sci.">
        <title>De Novo Assembly and Annotation of 11 Diverse Shrub Willow (Salix) Genomes Reveals Novel Gene Organization in Sex-Linked Regions.</title>
        <authorList>
            <person name="Hyden B."/>
            <person name="Feng K."/>
            <person name="Yates T.B."/>
            <person name="Jawdy S."/>
            <person name="Cereghino C."/>
            <person name="Smart L.B."/>
            <person name="Muchero W."/>
        </authorList>
    </citation>
    <scope>NUCLEOTIDE SEQUENCE</scope>
    <source>
        <tissue evidence="1">Shoot tip</tissue>
    </source>
</reference>
<gene>
    <name evidence="1" type="ORF">OIU79_019011</name>
</gene>
<reference evidence="1" key="1">
    <citation type="submission" date="2022-11" db="EMBL/GenBank/DDBJ databases">
        <authorList>
            <person name="Hyden B.L."/>
            <person name="Feng K."/>
            <person name="Yates T."/>
            <person name="Jawdy S."/>
            <person name="Smart L.B."/>
            <person name="Muchero W."/>
        </authorList>
    </citation>
    <scope>NUCLEOTIDE SEQUENCE</scope>
    <source>
        <tissue evidence="1">Shoot tip</tissue>
    </source>
</reference>
<sequence length="61" mass="7195">MLILLYKECRIQWNSLSHRARASNYLVFFNYEMLKHGLVMALNTISSHQLQHVSSILQYSP</sequence>
<evidence type="ECO:0000313" key="2">
    <source>
        <dbReference type="Proteomes" id="UP001151532"/>
    </source>
</evidence>
<dbReference type="EMBL" id="JAPFFK010000020">
    <property type="protein sequence ID" value="KAJ6679163.1"/>
    <property type="molecule type" value="Genomic_DNA"/>
</dbReference>
<comment type="caution">
    <text evidence="1">The sequence shown here is derived from an EMBL/GenBank/DDBJ whole genome shotgun (WGS) entry which is preliminary data.</text>
</comment>
<proteinExistence type="predicted"/>
<feature type="non-terminal residue" evidence="1">
    <location>
        <position position="61"/>
    </location>
</feature>
<keyword evidence="2" id="KW-1185">Reference proteome</keyword>